<dbReference type="PANTHER" id="PTHR44520">
    <property type="entry name" value="RESPONSE REGULATOR RCP1-RELATED"/>
    <property type="match status" value="1"/>
</dbReference>
<dbReference type="Pfam" id="PF00072">
    <property type="entry name" value="Response_reg"/>
    <property type="match status" value="1"/>
</dbReference>
<organism evidence="3 4">
    <name type="scientific">Chitinophaga cymbidii</name>
    <dbReference type="NCBI Taxonomy" id="1096750"/>
    <lineage>
        <taxon>Bacteria</taxon>
        <taxon>Pseudomonadati</taxon>
        <taxon>Bacteroidota</taxon>
        <taxon>Chitinophagia</taxon>
        <taxon>Chitinophagales</taxon>
        <taxon>Chitinophagaceae</taxon>
        <taxon>Chitinophaga</taxon>
    </lineage>
</organism>
<dbReference type="SUPFAM" id="SSF52172">
    <property type="entry name" value="CheY-like"/>
    <property type="match status" value="1"/>
</dbReference>
<name>A0A512RJE3_9BACT</name>
<dbReference type="AlphaFoldDB" id="A0A512RJE3"/>
<feature type="domain" description="Response regulatory" evidence="2">
    <location>
        <begin position="6"/>
        <end position="127"/>
    </location>
</feature>
<dbReference type="PROSITE" id="PS50110">
    <property type="entry name" value="RESPONSE_REGULATORY"/>
    <property type="match status" value="1"/>
</dbReference>
<evidence type="ECO:0000313" key="3">
    <source>
        <dbReference type="EMBL" id="GEP95831.1"/>
    </source>
</evidence>
<dbReference type="PANTHER" id="PTHR44520:SF2">
    <property type="entry name" value="RESPONSE REGULATOR RCP1"/>
    <property type="match status" value="1"/>
</dbReference>
<dbReference type="OrthoDB" id="7631574at2"/>
<dbReference type="SMART" id="SM00448">
    <property type="entry name" value="REC"/>
    <property type="match status" value="1"/>
</dbReference>
<sequence length="134" mass="15402">MKSTITCVLIDDDIDDQEIFLYAMHEISPDITCRFFSDGDVAVRKLKEEKDFLPDCFFIDLNMPRMDGRTCLAEIKKIDRLKDVPVAIYTTSADPKDMEETRNAGADDYIIKEASFDDLKPRLVSFLQHIEENG</sequence>
<gene>
    <name evidence="3" type="primary">rcp1</name>
    <name evidence="3" type="ORF">CCY01nite_20910</name>
</gene>
<dbReference type="EMBL" id="BKAU01000001">
    <property type="protein sequence ID" value="GEP95831.1"/>
    <property type="molecule type" value="Genomic_DNA"/>
</dbReference>
<protein>
    <submittedName>
        <fullName evidence="3">Response regulator</fullName>
    </submittedName>
</protein>
<evidence type="ECO:0000313" key="4">
    <source>
        <dbReference type="Proteomes" id="UP000321436"/>
    </source>
</evidence>
<proteinExistence type="predicted"/>
<dbReference type="InterPro" id="IPR052893">
    <property type="entry name" value="TCS_response_regulator"/>
</dbReference>
<dbReference type="InterPro" id="IPR011006">
    <property type="entry name" value="CheY-like_superfamily"/>
</dbReference>
<keyword evidence="4" id="KW-1185">Reference proteome</keyword>
<evidence type="ECO:0000256" key="1">
    <source>
        <dbReference type="PROSITE-ProRule" id="PRU00169"/>
    </source>
</evidence>
<keyword evidence="1" id="KW-0597">Phosphoprotein</keyword>
<dbReference type="InterPro" id="IPR001789">
    <property type="entry name" value="Sig_transdc_resp-reg_receiver"/>
</dbReference>
<feature type="modified residue" description="4-aspartylphosphate" evidence="1">
    <location>
        <position position="60"/>
    </location>
</feature>
<evidence type="ECO:0000259" key="2">
    <source>
        <dbReference type="PROSITE" id="PS50110"/>
    </source>
</evidence>
<reference evidence="3 4" key="1">
    <citation type="submission" date="2019-07" db="EMBL/GenBank/DDBJ databases">
        <title>Whole genome shotgun sequence of Chitinophaga cymbidii NBRC 109752.</title>
        <authorList>
            <person name="Hosoyama A."/>
            <person name="Uohara A."/>
            <person name="Ohji S."/>
            <person name="Ichikawa N."/>
        </authorList>
    </citation>
    <scope>NUCLEOTIDE SEQUENCE [LARGE SCALE GENOMIC DNA]</scope>
    <source>
        <strain evidence="3 4">NBRC 109752</strain>
    </source>
</reference>
<dbReference type="GO" id="GO:0000160">
    <property type="term" value="P:phosphorelay signal transduction system"/>
    <property type="evidence" value="ECO:0007669"/>
    <property type="project" value="InterPro"/>
</dbReference>
<accession>A0A512RJE3</accession>
<comment type="caution">
    <text evidence="3">The sequence shown here is derived from an EMBL/GenBank/DDBJ whole genome shotgun (WGS) entry which is preliminary data.</text>
</comment>
<dbReference type="Gene3D" id="3.40.50.2300">
    <property type="match status" value="1"/>
</dbReference>
<dbReference type="RefSeq" id="WP_146860467.1">
    <property type="nucleotide sequence ID" value="NZ_BKAU01000001.1"/>
</dbReference>
<dbReference type="Proteomes" id="UP000321436">
    <property type="component" value="Unassembled WGS sequence"/>
</dbReference>